<evidence type="ECO:0000259" key="1">
    <source>
        <dbReference type="Pfam" id="PF00534"/>
    </source>
</evidence>
<dbReference type="EMBL" id="CP095061">
    <property type="protein sequence ID" value="UOQ66418.1"/>
    <property type="molecule type" value="Genomic_DNA"/>
</dbReference>
<proteinExistence type="predicted"/>
<evidence type="ECO:0000259" key="2">
    <source>
        <dbReference type="Pfam" id="PF13579"/>
    </source>
</evidence>
<dbReference type="InterPro" id="IPR050194">
    <property type="entry name" value="Glycosyltransferase_grp1"/>
</dbReference>
<dbReference type="InterPro" id="IPR028098">
    <property type="entry name" value="Glyco_trans_4-like_N"/>
</dbReference>
<dbReference type="RefSeq" id="WP_245120506.1">
    <property type="nucleotide sequence ID" value="NZ_CP095061.1"/>
</dbReference>
<dbReference type="Proteomes" id="UP000830401">
    <property type="component" value="Chromosome"/>
</dbReference>
<reference evidence="3" key="1">
    <citation type="submission" date="2022-04" db="EMBL/GenBank/DDBJ databases">
        <title>Hymenobacter sp. isolated from the air.</title>
        <authorList>
            <person name="Won M."/>
            <person name="Lee C.-M."/>
            <person name="Woen H.-Y."/>
            <person name="Kwon S.-W."/>
        </authorList>
    </citation>
    <scope>NUCLEOTIDE SEQUENCE</scope>
    <source>
        <strain evidence="3">5420S-77</strain>
    </source>
</reference>
<accession>A0ABY4G6B8</accession>
<dbReference type="PANTHER" id="PTHR45947">
    <property type="entry name" value="SULFOQUINOVOSYL TRANSFERASE SQD2"/>
    <property type="match status" value="1"/>
</dbReference>
<feature type="domain" description="Glycosyl transferase family 1" evidence="1">
    <location>
        <begin position="225"/>
        <end position="391"/>
    </location>
</feature>
<dbReference type="NCBIfam" id="NF007640">
    <property type="entry name" value="PRK10307.1"/>
    <property type="match status" value="1"/>
</dbReference>
<sequence>MKKRILLIGYNFSPEPTGIGKYSGEMMAWLAKNNYQCDVITAYPYYPQWKVDPSYYNSRYSFKTETVTLPSGGTLQVHRCPMYVPSVPSGLKRMLLDMSFSLTASLKLIQLLFTKKFDTVITVAPSFQFGLLGIACKKISKAKFSYHIQDLQIEAARDLNMIRSKGVINTLFKVEKYIFNQADHISSISEDMIKKIEAKAQKEVLLFPNWTDNSLFFPIDDKAGLKEQFGFNSNDTVVLYSGAIGEKQGLEYILHAAKSFENRESVKFVICGSGPYKEKLQNMAAGLQLKNVIFLPLQPFEKFNQFLNMADIHLVIQKGTAGDLVMPSKLTTILAVGGLAVVTANQGSGLHSLLSKYEMGLLVEAENQHALNEGLRKAIDEDNQRLTKNARTYAENYLSIEKVMRTFENTVINS</sequence>
<dbReference type="PANTHER" id="PTHR45947:SF3">
    <property type="entry name" value="SULFOQUINOVOSYL TRANSFERASE SQD2"/>
    <property type="match status" value="1"/>
</dbReference>
<dbReference type="CDD" id="cd03794">
    <property type="entry name" value="GT4_WbuB-like"/>
    <property type="match status" value="1"/>
</dbReference>
<dbReference type="InterPro" id="IPR001296">
    <property type="entry name" value="Glyco_trans_1"/>
</dbReference>
<dbReference type="SUPFAM" id="SSF53756">
    <property type="entry name" value="UDP-Glycosyltransferase/glycogen phosphorylase"/>
    <property type="match status" value="1"/>
</dbReference>
<evidence type="ECO:0000313" key="3">
    <source>
        <dbReference type="EMBL" id="UOQ66418.1"/>
    </source>
</evidence>
<feature type="domain" description="Glycosyltransferase subfamily 4-like N-terminal" evidence="2">
    <location>
        <begin position="17"/>
        <end position="210"/>
    </location>
</feature>
<keyword evidence="4" id="KW-1185">Reference proteome</keyword>
<name>A0ABY4G6B8_9BACT</name>
<dbReference type="Gene3D" id="3.40.50.2000">
    <property type="entry name" value="Glycogen Phosphorylase B"/>
    <property type="match status" value="2"/>
</dbReference>
<dbReference type="Pfam" id="PF13579">
    <property type="entry name" value="Glyco_trans_4_4"/>
    <property type="match status" value="1"/>
</dbReference>
<dbReference type="Pfam" id="PF00534">
    <property type="entry name" value="Glycos_transf_1"/>
    <property type="match status" value="1"/>
</dbReference>
<protein>
    <submittedName>
        <fullName evidence="3">WcaI family glycosyltransferase</fullName>
    </submittedName>
</protein>
<gene>
    <name evidence="3" type="ORF">MUN86_00335</name>
</gene>
<evidence type="ECO:0000313" key="4">
    <source>
        <dbReference type="Proteomes" id="UP000830401"/>
    </source>
</evidence>
<organism evidence="3 4">
    <name type="scientific">Hymenobacter volaticus</name>
    <dbReference type="NCBI Taxonomy" id="2932254"/>
    <lineage>
        <taxon>Bacteria</taxon>
        <taxon>Pseudomonadati</taxon>
        <taxon>Bacteroidota</taxon>
        <taxon>Cytophagia</taxon>
        <taxon>Cytophagales</taxon>
        <taxon>Hymenobacteraceae</taxon>
        <taxon>Hymenobacter</taxon>
    </lineage>
</organism>